<dbReference type="PANTHER" id="PTHR21139:SF42">
    <property type="entry name" value="TRIOSEPHOSPHATE ISOMERASE"/>
    <property type="match status" value="1"/>
</dbReference>
<evidence type="ECO:0000256" key="2">
    <source>
        <dbReference type="ARBA" id="ARBA00023235"/>
    </source>
</evidence>
<comment type="catalytic activity">
    <reaction evidence="3">
        <text>D-glyceraldehyde 3-phosphate = dihydroxyacetone phosphate</text>
        <dbReference type="Rhea" id="RHEA:18585"/>
        <dbReference type="ChEBI" id="CHEBI:57642"/>
        <dbReference type="ChEBI" id="CHEBI:59776"/>
        <dbReference type="EC" id="5.3.1.1"/>
    </reaction>
</comment>
<protein>
    <recommendedName>
        <fullName evidence="3">Triosephosphate isomerase</fullName>
        <ecNumber evidence="3">5.3.1.1</ecNumber>
    </recommendedName>
</protein>
<keyword evidence="3" id="KW-0312">Gluconeogenesis</keyword>
<accession>A0ABN3VUF5</accession>
<dbReference type="SUPFAM" id="SSF51351">
    <property type="entry name" value="Triosephosphate isomerase (TIM)"/>
    <property type="match status" value="1"/>
</dbReference>
<dbReference type="EMBL" id="BAAAVI010000005">
    <property type="protein sequence ID" value="GAA2853401.1"/>
    <property type="molecule type" value="Genomic_DNA"/>
</dbReference>
<dbReference type="InterPro" id="IPR013785">
    <property type="entry name" value="Aldolase_TIM"/>
</dbReference>
<dbReference type="Pfam" id="PF00121">
    <property type="entry name" value="TIM"/>
    <property type="match status" value="1"/>
</dbReference>
<evidence type="ECO:0000256" key="1">
    <source>
        <dbReference type="ARBA" id="ARBA00007422"/>
    </source>
</evidence>
<comment type="subunit">
    <text evidence="3">Homodimer.</text>
</comment>
<dbReference type="CDD" id="cd00311">
    <property type="entry name" value="TIM"/>
    <property type="match status" value="1"/>
</dbReference>
<dbReference type="Proteomes" id="UP001500831">
    <property type="component" value="Unassembled WGS sequence"/>
</dbReference>
<dbReference type="RefSeq" id="WP_344968497.1">
    <property type="nucleotide sequence ID" value="NZ_BAAAVI010000005.1"/>
</dbReference>
<dbReference type="NCBIfam" id="NF000722">
    <property type="entry name" value="PRK00042.2-1"/>
    <property type="match status" value="1"/>
</dbReference>
<dbReference type="GO" id="GO:0016853">
    <property type="term" value="F:isomerase activity"/>
    <property type="evidence" value="ECO:0007669"/>
    <property type="project" value="UniProtKB-KW"/>
</dbReference>
<reference evidence="4 5" key="1">
    <citation type="journal article" date="2019" name="Int. J. Syst. Evol. Microbiol.">
        <title>The Global Catalogue of Microorganisms (GCM) 10K type strain sequencing project: providing services to taxonomists for standard genome sequencing and annotation.</title>
        <authorList>
            <consortium name="The Broad Institute Genomics Platform"/>
            <consortium name="The Broad Institute Genome Sequencing Center for Infectious Disease"/>
            <person name="Wu L."/>
            <person name="Ma J."/>
        </authorList>
    </citation>
    <scope>NUCLEOTIDE SEQUENCE [LARGE SCALE GENOMIC DNA]</scope>
    <source>
        <strain evidence="4 5">JCM 6242</strain>
    </source>
</reference>
<keyword evidence="2 3" id="KW-0413">Isomerase</keyword>
<keyword evidence="5" id="KW-1185">Reference proteome</keyword>
<sequence>MTTWIGTSWKMNKTLAEARAFVDGLVAARDALGGVRAFVIPPHTAIAAVRERLPSDVPVLVGAQNAHWEPAGAYTGEVSMGMVADAGATLVEIGHSERREYFGETDDTVARKVAAAAAAGLTPLLCVGEPAEVRAAGGEIDWIAGQVSRGLSRLAAHDLRKVVVAYEPVWAIGDLGREASPHEIAPVMEMLSTRFGPGGDARHKISAVLYGGSVNRFNAAALLDVPGTDGLFVGRAAWDVAGFVELVRIGARAGHGRQPDAG</sequence>
<keyword evidence="3" id="KW-0324">Glycolysis</keyword>
<dbReference type="PROSITE" id="PS51440">
    <property type="entry name" value="TIM_2"/>
    <property type="match status" value="1"/>
</dbReference>
<proteinExistence type="inferred from homology"/>
<dbReference type="InterPro" id="IPR035990">
    <property type="entry name" value="TIM_sf"/>
</dbReference>
<name>A0ABN3VUF5_9ACTN</name>
<gene>
    <name evidence="4" type="ORF">GCM10010517_11240</name>
</gene>
<comment type="caution">
    <text evidence="4">The sequence shown here is derived from an EMBL/GenBank/DDBJ whole genome shotgun (WGS) entry which is preliminary data.</text>
</comment>
<evidence type="ECO:0000313" key="4">
    <source>
        <dbReference type="EMBL" id="GAA2853401.1"/>
    </source>
</evidence>
<dbReference type="InterPro" id="IPR000652">
    <property type="entry name" value="Triosephosphate_isomerase"/>
</dbReference>
<comment type="pathway">
    <text evidence="3">Carbohydrate degradation; glycolysis; D-glyceraldehyde 3-phosphate from glycerone phosphate: step 1/1.</text>
</comment>
<comment type="subcellular location">
    <subcellularLocation>
        <location evidence="3">Cytoplasm</location>
    </subcellularLocation>
</comment>
<evidence type="ECO:0000256" key="3">
    <source>
        <dbReference type="RuleBase" id="RU363013"/>
    </source>
</evidence>
<evidence type="ECO:0000313" key="5">
    <source>
        <dbReference type="Proteomes" id="UP001500831"/>
    </source>
</evidence>
<dbReference type="Gene3D" id="3.20.20.70">
    <property type="entry name" value="Aldolase class I"/>
    <property type="match status" value="1"/>
</dbReference>
<comment type="pathway">
    <text evidence="3">Carbohydrate biosynthesis; gluconeogenesis.</text>
</comment>
<keyword evidence="3" id="KW-0963">Cytoplasm</keyword>
<organism evidence="4 5">
    <name type="scientific">Streptosporangium fragile</name>
    <dbReference type="NCBI Taxonomy" id="46186"/>
    <lineage>
        <taxon>Bacteria</taxon>
        <taxon>Bacillati</taxon>
        <taxon>Actinomycetota</taxon>
        <taxon>Actinomycetes</taxon>
        <taxon>Streptosporangiales</taxon>
        <taxon>Streptosporangiaceae</taxon>
        <taxon>Streptosporangium</taxon>
    </lineage>
</organism>
<dbReference type="PANTHER" id="PTHR21139">
    <property type="entry name" value="TRIOSEPHOSPHATE ISOMERASE"/>
    <property type="match status" value="1"/>
</dbReference>
<dbReference type="EC" id="5.3.1.1" evidence="3"/>
<comment type="similarity">
    <text evidence="1 3">Belongs to the triosephosphate isomerase family.</text>
</comment>